<feature type="transmembrane region" description="Helical" evidence="13">
    <location>
        <begin position="90"/>
        <end position="112"/>
    </location>
</feature>
<dbReference type="GO" id="GO:0046872">
    <property type="term" value="F:metal ion binding"/>
    <property type="evidence" value="ECO:0007669"/>
    <property type="project" value="UniProtKB-KW"/>
</dbReference>
<protein>
    <submittedName>
        <fullName evidence="15">Zn-dependent protease (Includes SpoIVFB)</fullName>
    </submittedName>
</protein>
<evidence type="ECO:0000256" key="6">
    <source>
        <dbReference type="ARBA" id="ARBA00022692"/>
    </source>
</evidence>
<feature type="transmembrane region" description="Helical" evidence="13">
    <location>
        <begin position="166"/>
        <end position="185"/>
    </location>
</feature>
<dbReference type="GO" id="GO:0006508">
    <property type="term" value="P:proteolysis"/>
    <property type="evidence" value="ECO:0007669"/>
    <property type="project" value="UniProtKB-KW"/>
</dbReference>
<dbReference type="InterPro" id="IPR044537">
    <property type="entry name" value="Rip2-like"/>
</dbReference>
<keyword evidence="8" id="KW-0378">Hydrolase</keyword>
<feature type="domain" description="Peptidase M50" evidence="14">
    <location>
        <begin position="118"/>
        <end position="153"/>
    </location>
</feature>
<dbReference type="GO" id="GO:0008237">
    <property type="term" value="F:metallopeptidase activity"/>
    <property type="evidence" value="ECO:0007669"/>
    <property type="project" value="UniProtKB-KW"/>
</dbReference>
<dbReference type="EMBL" id="FQTU01000003">
    <property type="protein sequence ID" value="SHE56407.1"/>
    <property type="molecule type" value="Genomic_DNA"/>
</dbReference>
<evidence type="ECO:0000313" key="15">
    <source>
        <dbReference type="EMBL" id="SHE56407.1"/>
    </source>
</evidence>
<keyword evidence="5 15" id="KW-0645">Protease</keyword>
<evidence type="ECO:0000256" key="10">
    <source>
        <dbReference type="ARBA" id="ARBA00022989"/>
    </source>
</evidence>
<reference evidence="15 16" key="1">
    <citation type="submission" date="2016-11" db="EMBL/GenBank/DDBJ databases">
        <authorList>
            <person name="Jaros S."/>
            <person name="Januszkiewicz K."/>
            <person name="Wedrychowicz H."/>
        </authorList>
    </citation>
    <scope>NUCLEOTIDE SEQUENCE [LARGE SCALE GENOMIC DNA]</scope>
    <source>
        <strain evidence="15 16">DSM 14828</strain>
    </source>
</reference>
<keyword evidence="9" id="KW-0862">Zinc</keyword>
<comment type="subcellular location">
    <subcellularLocation>
        <location evidence="2">Cell membrane</location>
        <topology evidence="2">Multi-pass membrane protein</topology>
    </subcellularLocation>
</comment>
<evidence type="ECO:0000256" key="8">
    <source>
        <dbReference type="ARBA" id="ARBA00022801"/>
    </source>
</evidence>
<evidence type="ECO:0000259" key="14">
    <source>
        <dbReference type="Pfam" id="PF02163"/>
    </source>
</evidence>
<keyword evidence="12 13" id="KW-0472">Membrane</keyword>
<evidence type="ECO:0000256" key="1">
    <source>
        <dbReference type="ARBA" id="ARBA00001947"/>
    </source>
</evidence>
<feature type="transmembrane region" description="Helical" evidence="13">
    <location>
        <begin position="118"/>
        <end position="137"/>
    </location>
</feature>
<proteinExistence type="inferred from homology"/>
<name>A0A1M4UI71_9FIRM</name>
<dbReference type="InterPro" id="IPR008915">
    <property type="entry name" value="Peptidase_M50"/>
</dbReference>
<gene>
    <name evidence="15" type="ORF">SAMN02746064_00781</name>
</gene>
<sequence length="203" mass="23076">MNGILDRFDSFIYMLPALLISITFHELAHGFVAYKLGDPTAKQMGRLTLNPIKHIDPTGLMMLFFFRFGWAKPIPYNPNYFINRKQGTLLVALAGPVMNLIIALLSVIWIMLTNGMGIEFFAMLLQFNIIFAIFNMIPLPPLDGSKVIASLLPDKLESYFWKYERFGYPVILVLAVTGMISRIIIPAYNVVSYGLIYLVQIFL</sequence>
<dbReference type="Proteomes" id="UP000184251">
    <property type="component" value="Unassembled WGS sequence"/>
</dbReference>
<evidence type="ECO:0000256" key="13">
    <source>
        <dbReference type="SAM" id="Phobius"/>
    </source>
</evidence>
<keyword evidence="11" id="KW-0482">Metalloprotease</keyword>
<evidence type="ECO:0000256" key="7">
    <source>
        <dbReference type="ARBA" id="ARBA00022723"/>
    </source>
</evidence>
<keyword evidence="7" id="KW-0479">Metal-binding</keyword>
<dbReference type="InterPro" id="IPR052348">
    <property type="entry name" value="Metallopeptidase_M50B"/>
</dbReference>
<dbReference type="Pfam" id="PF02163">
    <property type="entry name" value="Peptidase_M50"/>
    <property type="match status" value="1"/>
</dbReference>
<evidence type="ECO:0000256" key="12">
    <source>
        <dbReference type="ARBA" id="ARBA00023136"/>
    </source>
</evidence>
<comment type="cofactor">
    <cofactor evidence="1">
        <name>Zn(2+)</name>
        <dbReference type="ChEBI" id="CHEBI:29105"/>
    </cofactor>
</comment>
<keyword evidence="10 13" id="KW-1133">Transmembrane helix</keyword>
<evidence type="ECO:0000256" key="3">
    <source>
        <dbReference type="ARBA" id="ARBA00007931"/>
    </source>
</evidence>
<dbReference type="GO" id="GO:0005886">
    <property type="term" value="C:plasma membrane"/>
    <property type="evidence" value="ECO:0007669"/>
    <property type="project" value="UniProtKB-SubCell"/>
</dbReference>
<comment type="similarity">
    <text evidence="3">Belongs to the peptidase M50B family.</text>
</comment>
<evidence type="ECO:0000256" key="4">
    <source>
        <dbReference type="ARBA" id="ARBA00022475"/>
    </source>
</evidence>
<dbReference type="CDD" id="cd06158">
    <property type="entry name" value="S2P-M50_like_1"/>
    <property type="match status" value="1"/>
</dbReference>
<evidence type="ECO:0000313" key="16">
    <source>
        <dbReference type="Proteomes" id="UP000184251"/>
    </source>
</evidence>
<dbReference type="AlphaFoldDB" id="A0A1M4UI71"/>
<organism evidence="15 16">
    <name type="scientific">Alkalibacter saccharofermentans DSM 14828</name>
    <dbReference type="NCBI Taxonomy" id="1120975"/>
    <lineage>
        <taxon>Bacteria</taxon>
        <taxon>Bacillati</taxon>
        <taxon>Bacillota</taxon>
        <taxon>Clostridia</taxon>
        <taxon>Eubacteriales</taxon>
        <taxon>Eubacteriaceae</taxon>
        <taxon>Alkalibacter</taxon>
    </lineage>
</organism>
<evidence type="ECO:0000256" key="2">
    <source>
        <dbReference type="ARBA" id="ARBA00004651"/>
    </source>
</evidence>
<dbReference type="PANTHER" id="PTHR35864:SF1">
    <property type="entry name" value="ZINC METALLOPROTEASE YWHC-RELATED"/>
    <property type="match status" value="1"/>
</dbReference>
<dbReference type="PANTHER" id="PTHR35864">
    <property type="entry name" value="ZINC METALLOPROTEASE MJ0611-RELATED"/>
    <property type="match status" value="1"/>
</dbReference>
<keyword evidence="16" id="KW-1185">Reference proteome</keyword>
<dbReference type="STRING" id="1120975.SAMN02746064_00781"/>
<evidence type="ECO:0000256" key="5">
    <source>
        <dbReference type="ARBA" id="ARBA00022670"/>
    </source>
</evidence>
<dbReference type="RefSeq" id="WP_073269772.1">
    <property type="nucleotide sequence ID" value="NZ_FQTU01000003.1"/>
</dbReference>
<evidence type="ECO:0000256" key="9">
    <source>
        <dbReference type="ARBA" id="ARBA00022833"/>
    </source>
</evidence>
<evidence type="ECO:0000256" key="11">
    <source>
        <dbReference type="ARBA" id="ARBA00023049"/>
    </source>
</evidence>
<feature type="transmembrane region" description="Helical" evidence="13">
    <location>
        <begin position="12"/>
        <end position="34"/>
    </location>
</feature>
<keyword evidence="6 13" id="KW-0812">Transmembrane</keyword>
<keyword evidence="4" id="KW-1003">Cell membrane</keyword>
<accession>A0A1M4UI71</accession>